<comment type="caution">
    <text evidence="2">The sequence shown here is derived from an EMBL/GenBank/DDBJ whole genome shotgun (WGS) entry which is preliminary data.</text>
</comment>
<accession>A0AAV4W3C1</accession>
<proteinExistence type="predicted"/>
<evidence type="ECO:0000313" key="3">
    <source>
        <dbReference type="Proteomes" id="UP001054837"/>
    </source>
</evidence>
<dbReference type="AlphaFoldDB" id="A0AAV4W3C1"/>
<evidence type="ECO:0000256" key="1">
    <source>
        <dbReference type="SAM" id="MobiDB-lite"/>
    </source>
</evidence>
<name>A0AAV4W3C1_9ARAC</name>
<gene>
    <name evidence="2" type="ORF">CDAR_198731</name>
</gene>
<protein>
    <submittedName>
        <fullName evidence="2">Uncharacterized protein</fullName>
    </submittedName>
</protein>
<organism evidence="2 3">
    <name type="scientific">Caerostris darwini</name>
    <dbReference type="NCBI Taxonomy" id="1538125"/>
    <lineage>
        <taxon>Eukaryota</taxon>
        <taxon>Metazoa</taxon>
        <taxon>Ecdysozoa</taxon>
        <taxon>Arthropoda</taxon>
        <taxon>Chelicerata</taxon>
        <taxon>Arachnida</taxon>
        <taxon>Araneae</taxon>
        <taxon>Araneomorphae</taxon>
        <taxon>Entelegynae</taxon>
        <taxon>Araneoidea</taxon>
        <taxon>Araneidae</taxon>
        <taxon>Caerostris</taxon>
    </lineage>
</organism>
<dbReference type="Proteomes" id="UP001054837">
    <property type="component" value="Unassembled WGS sequence"/>
</dbReference>
<keyword evidence="3" id="KW-1185">Reference proteome</keyword>
<feature type="region of interest" description="Disordered" evidence="1">
    <location>
        <begin position="43"/>
        <end position="62"/>
    </location>
</feature>
<sequence>MHDLNKKKKYISPSVNTFYSQVTQHTVWTEPSARTDAILQETENERRQKGQQDRDARHCSPETLFGRRPVSSFVIGHNPLCRSRVRRYHGTRIAPFLHLARERDVEGKGGAPSFIWETRGAVDSPKCPTCRAERRKISMLCQGETKWSRSQVWGANWETNWEAQCVHMKEGGGEGVI</sequence>
<dbReference type="EMBL" id="BPLQ01014084">
    <property type="protein sequence ID" value="GIY77227.1"/>
    <property type="molecule type" value="Genomic_DNA"/>
</dbReference>
<evidence type="ECO:0000313" key="2">
    <source>
        <dbReference type="EMBL" id="GIY77227.1"/>
    </source>
</evidence>
<feature type="compositionally biased region" description="Basic and acidic residues" evidence="1">
    <location>
        <begin position="43"/>
        <end position="60"/>
    </location>
</feature>
<reference evidence="2 3" key="1">
    <citation type="submission" date="2021-06" db="EMBL/GenBank/DDBJ databases">
        <title>Caerostris darwini draft genome.</title>
        <authorList>
            <person name="Kono N."/>
            <person name="Arakawa K."/>
        </authorList>
    </citation>
    <scope>NUCLEOTIDE SEQUENCE [LARGE SCALE GENOMIC DNA]</scope>
</reference>